<dbReference type="InterPro" id="IPR014756">
    <property type="entry name" value="Ig_E-set"/>
</dbReference>
<feature type="compositionally biased region" description="Polar residues" evidence="1">
    <location>
        <begin position="554"/>
        <end position="565"/>
    </location>
</feature>
<dbReference type="InterPro" id="IPR050357">
    <property type="entry name" value="Arrestin_domain-protein"/>
</dbReference>
<dbReference type="EMBL" id="JBICCN010000232">
    <property type="protein sequence ID" value="KAL3084969.1"/>
    <property type="molecule type" value="Genomic_DNA"/>
</dbReference>
<evidence type="ECO:0000313" key="4">
    <source>
        <dbReference type="Proteomes" id="UP001620645"/>
    </source>
</evidence>
<accession>A0ABD2IYJ2</accession>
<protein>
    <recommendedName>
        <fullName evidence="2">Arrestin C-terminal-like domain-containing protein</fullName>
    </recommendedName>
</protein>
<dbReference type="Proteomes" id="UP001620645">
    <property type="component" value="Unassembled WGS sequence"/>
</dbReference>
<feature type="domain" description="Arrestin C-terminal-like" evidence="2">
    <location>
        <begin position="218"/>
        <end position="404"/>
    </location>
</feature>
<dbReference type="AlphaFoldDB" id="A0ABD2IYJ2"/>
<feature type="compositionally biased region" description="Polar residues" evidence="1">
    <location>
        <begin position="660"/>
        <end position="673"/>
    </location>
</feature>
<dbReference type="InterPro" id="IPR011022">
    <property type="entry name" value="Arrestin_C-like"/>
</dbReference>
<comment type="caution">
    <text evidence="3">The sequence shown here is derived from an EMBL/GenBank/DDBJ whole genome shotgun (WGS) entry which is preliminary data.</text>
</comment>
<evidence type="ECO:0000259" key="2">
    <source>
        <dbReference type="SMART" id="SM01017"/>
    </source>
</evidence>
<evidence type="ECO:0000313" key="3">
    <source>
        <dbReference type="EMBL" id="KAL3084969.1"/>
    </source>
</evidence>
<keyword evidence="4" id="KW-1185">Reference proteome</keyword>
<dbReference type="SUPFAM" id="SSF81296">
    <property type="entry name" value="E set domains"/>
    <property type="match status" value="1"/>
</dbReference>
<gene>
    <name evidence="3" type="ORF">niasHS_010038</name>
</gene>
<feature type="region of interest" description="Disordered" evidence="1">
    <location>
        <begin position="660"/>
        <end position="687"/>
    </location>
</feature>
<dbReference type="Gene3D" id="2.60.40.640">
    <property type="match status" value="2"/>
</dbReference>
<feature type="compositionally biased region" description="Basic and acidic residues" evidence="1">
    <location>
        <begin position="542"/>
        <end position="553"/>
    </location>
</feature>
<reference evidence="3 4" key="1">
    <citation type="submission" date="2024-10" db="EMBL/GenBank/DDBJ databases">
        <authorList>
            <person name="Kim D."/>
        </authorList>
    </citation>
    <scope>NUCLEOTIDE SEQUENCE [LARGE SCALE GENOMIC DNA]</scope>
    <source>
        <strain evidence="3">Taebaek</strain>
    </source>
</reference>
<name>A0ABD2IYJ2_HETSC</name>
<feature type="compositionally biased region" description="Polar residues" evidence="1">
    <location>
        <begin position="619"/>
        <end position="631"/>
    </location>
</feature>
<feature type="region of interest" description="Disordered" evidence="1">
    <location>
        <begin position="616"/>
        <end position="640"/>
    </location>
</feature>
<evidence type="ECO:0000256" key="1">
    <source>
        <dbReference type="SAM" id="MobiDB-lite"/>
    </source>
</evidence>
<dbReference type="Pfam" id="PF02752">
    <property type="entry name" value="Arrestin_C"/>
    <property type="match status" value="1"/>
</dbReference>
<feature type="region of interest" description="Disordered" evidence="1">
    <location>
        <begin position="1"/>
        <end position="22"/>
    </location>
</feature>
<feature type="compositionally biased region" description="Low complexity" evidence="1">
    <location>
        <begin position="578"/>
        <end position="590"/>
    </location>
</feature>
<sequence>MYRPHLSHSFLPPSPAPPASPSLGAQLRQLAIELEEGDVCFAPGDVISGYIIIGVSQPTNGAPPPYGADDGMTEQNQLEMVELKLRMHGGAKVKGRHKGNSTKETLLTGEELNLMELGELKQCPDTRLIQPGSEKLIKFEIKLPPVGLCTSLESKSASVLYTLRVAFVYRNIDNEIRQVNAVRGFTVVERFDLTLLPECYFAPTTHHLVKKFGLFSCTGGQLRLNFSICRSAFVCGENIIIEGRLENKTDRRVDKVAAVLQQVVVVHGNSQMGDLNLLDVSDIHEDNLALFVDQGTTLKIDRYFALPPLPPSTVALDGTEPADLQQNVAAKVDGRLHHHYLQLHRRSFSVNHRRMSFGGGTVPQTPGQRHHFFRVFYQLSLRVKTGGVEVMEINVPIVIGSLPQRTAAGLNRSASFTAAPFVVPPHSVQKAPPVPSSQSVPQNTFSRAAREVVAPRKVYRVDDEMGEPQAMFMQSRKDACAKLGAPNESYLCSKSQLTFTNKYPFYVNMPTSSKQSRKVSLLANAIRTENSFIAALRKEQMSEWKKKKEEGKTTRGNATSETNGETPKRAEEKPPSMVPNSVSSPSISPPYGNVTPTDDLQCTVPMPIASTVPTKCEEQQTASETMTTPAEQSAEEASKVENVKPTLPTVMVRAKPLTTTVGCTGGQPPQKTAISPLPPVETTIVPV</sequence>
<dbReference type="InterPro" id="IPR014752">
    <property type="entry name" value="Arrestin-like_C"/>
</dbReference>
<dbReference type="SMART" id="SM01017">
    <property type="entry name" value="Arrestin_C"/>
    <property type="match status" value="1"/>
</dbReference>
<dbReference type="PANTHER" id="PTHR11188">
    <property type="entry name" value="ARRESTIN DOMAIN CONTAINING PROTEIN"/>
    <property type="match status" value="1"/>
</dbReference>
<organism evidence="3 4">
    <name type="scientific">Heterodera schachtii</name>
    <name type="common">Sugarbeet cyst nematode worm</name>
    <name type="synonym">Tylenchus schachtii</name>
    <dbReference type="NCBI Taxonomy" id="97005"/>
    <lineage>
        <taxon>Eukaryota</taxon>
        <taxon>Metazoa</taxon>
        <taxon>Ecdysozoa</taxon>
        <taxon>Nematoda</taxon>
        <taxon>Chromadorea</taxon>
        <taxon>Rhabditida</taxon>
        <taxon>Tylenchina</taxon>
        <taxon>Tylenchomorpha</taxon>
        <taxon>Tylenchoidea</taxon>
        <taxon>Heteroderidae</taxon>
        <taxon>Heteroderinae</taxon>
        <taxon>Heterodera</taxon>
    </lineage>
</organism>
<proteinExistence type="predicted"/>
<dbReference type="PANTHER" id="PTHR11188:SF83">
    <property type="entry name" value="ARRESTIN C-TERMINAL-LIKE DOMAIN-CONTAINING PROTEIN"/>
    <property type="match status" value="1"/>
</dbReference>
<feature type="region of interest" description="Disordered" evidence="1">
    <location>
        <begin position="542"/>
        <end position="599"/>
    </location>
</feature>